<keyword evidence="1" id="KW-0732">Signal</keyword>
<dbReference type="KEGG" id="thu:AC731_012620"/>
<sequence>MNTTLTRRLAATLLCGGILSAFAPAALADRDDRGPYWGHQKHAHKHKHHHRHHWDERTVYREKVIIRERPRYYREPIVHHHYYEPAYRSYSHSRAPAVVIGVDIPPLVIPLR</sequence>
<evidence type="ECO:0000256" key="1">
    <source>
        <dbReference type="SAM" id="SignalP"/>
    </source>
</evidence>
<dbReference type="EMBL" id="CP014646">
    <property type="protein sequence ID" value="AMO37706.1"/>
    <property type="molecule type" value="Genomic_DNA"/>
</dbReference>
<evidence type="ECO:0000313" key="2">
    <source>
        <dbReference type="EMBL" id="AMO37706.1"/>
    </source>
</evidence>
<dbReference type="RefSeq" id="WP_004291717.1">
    <property type="nucleotide sequence ID" value="NZ_CP014646.1"/>
</dbReference>
<keyword evidence="3" id="KW-1185">Reference proteome</keyword>
<evidence type="ECO:0000313" key="3">
    <source>
        <dbReference type="Proteomes" id="UP000036902"/>
    </source>
</evidence>
<gene>
    <name evidence="2" type="ORF">AC731_012620</name>
</gene>
<proteinExistence type="predicted"/>
<accession>A0A127K6W6</accession>
<feature type="chain" id="PRO_5007798067" evidence="1">
    <location>
        <begin position="29"/>
        <end position="112"/>
    </location>
</feature>
<feature type="signal peptide" evidence="1">
    <location>
        <begin position="1"/>
        <end position="28"/>
    </location>
</feature>
<organism evidence="2 3">
    <name type="scientific">Thauera humireducens</name>
    <dbReference type="NCBI Taxonomy" id="1134435"/>
    <lineage>
        <taxon>Bacteria</taxon>
        <taxon>Pseudomonadati</taxon>
        <taxon>Pseudomonadota</taxon>
        <taxon>Betaproteobacteria</taxon>
        <taxon>Rhodocyclales</taxon>
        <taxon>Zoogloeaceae</taxon>
        <taxon>Thauera</taxon>
    </lineage>
</organism>
<protein>
    <submittedName>
        <fullName evidence="2">Uncharacterized protein</fullName>
    </submittedName>
</protein>
<reference evidence="3" key="1">
    <citation type="submission" date="2016-03" db="EMBL/GenBank/DDBJ databases">
        <authorList>
            <person name="Ma C."/>
            <person name="Zhou S."/>
            <person name="Yang G."/>
        </authorList>
    </citation>
    <scope>NUCLEOTIDE SEQUENCE [LARGE SCALE GENOMIC DNA]</scope>
    <source>
        <strain evidence="3">SgZ-1</strain>
    </source>
</reference>
<dbReference type="AlphaFoldDB" id="A0A127K6W6"/>
<dbReference type="STRING" id="1134435.AC731_012620"/>
<dbReference type="Proteomes" id="UP000036902">
    <property type="component" value="Chromosome"/>
</dbReference>
<name>A0A127K6W6_9RHOO</name>